<organism evidence="1 2">
    <name type="scientific">Cupriavidus necator (strain ATCC 17699 / DSM 428 / KCTC 22496 / NCIMB 10442 / H16 / Stanier 337)</name>
    <name type="common">Ralstonia eutropha</name>
    <dbReference type="NCBI Taxonomy" id="381666"/>
    <lineage>
        <taxon>Bacteria</taxon>
        <taxon>Pseudomonadati</taxon>
        <taxon>Pseudomonadota</taxon>
        <taxon>Betaproteobacteria</taxon>
        <taxon>Burkholderiales</taxon>
        <taxon>Burkholderiaceae</taxon>
        <taxon>Cupriavidus</taxon>
    </lineage>
</organism>
<gene>
    <name evidence="1" type="ordered locus">H16_B1494</name>
</gene>
<protein>
    <submittedName>
        <fullName evidence="1">Uncharacterized protein</fullName>
    </submittedName>
</protein>
<dbReference type="Proteomes" id="UP000008210">
    <property type="component" value="Chromosome 2"/>
</dbReference>
<evidence type="ECO:0000313" key="2">
    <source>
        <dbReference type="Proteomes" id="UP000008210"/>
    </source>
</evidence>
<name>Q0K143_CUPNH</name>
<proteinExistence type="predicted"/>
<reference evidence="1 2" key="1">
    <citation type="journal article" date="2006" name="Nat. Biotechnol.">
        <title>Genome sequence of the bioplastic-producing 'Knallgas' bacterium Ralstonia eutropha H16.</title>
        <authorList>
            <person name="Pohlmann A."/>
            <person name="Fricke W.F."/>
            <person name="Reinecke F."/>
            <person name="Kusian B."/>
            <person name="Liesegang H."/>
            <person name="Cramm R."/>
            <person name="Eitinger T."/>
            <person name="Ewering C."/>
            <person name="Potter M."/>
            <person name="Schwartz E."/>
            <person name="Strittmatter A."/>
            <person name="Voss I."/>
            <person name="Gottschalk G."/>
            <person name="Steinbuechel A."/>
            <person name="Friedrich B."/>
            <person name="Bowien B."/>
        </authorList>
    </citation>
    <scope>NUCLEOTIDE SEQUENCE [LARGE SCALE GENOMIC DNA]</scope>
    <source>
        <strain evidence="2">ATCC 17699 / DSM 428 / KCTC 22496 / NCIMB 10442 / H16 / Stanier 337</strain>
    </source>
</reference>
<keyword evidence="2" id="KW-1185">Reference proteome</keyword>
<dbReference type="eggNOG" id="ENOG502Z9WW">
    <property type="taxonomic scope" value="Bacteria"/>
</dbReference>
<accession>Q0K143</accession>
<dbReference type="HOGENOM" id="CLU_038466_0_0_4"/>
<evidence type="ECO:0000313" key="1">
    <source>
        <dbReference type="EMBL" id="CAJ96281.1"/>
    </source>
</evidence>
<dbReference type="KEGG" id="reh:H16_B1494"/>
<dbReference type="EMBL" id="AM260480">
    <property type="protein sequence ID" value="CAJ96281.1"/>
    <property type="molecule type" value="Genomic_DNA"/>
</dbReference>
<sequence>MAIRARTVVRSIGERPDKANRVGCNLRNMTGATSGFHSIPAYLMPATPAPIHIDVSAPYRVDGQPARYQSVWLLARIWHAHRTGEGGVTAAVVRSAFPTAANLRMLVSRAFADFARWQVVVGWGADRQRDPAAANPAQRSRGPFWITAACARHLRFVADGRTLGPAALARRLGFPTGPQAAPAGQPDGVGYVMRDMAFWSELTQAMRGAQDGHAGMHGSAVAESFRAAGRSAGDGFQQALSLLKESLAWRRCGRLDQSRAALRRVDRLVQAAEAGAATPAFCAMAHIVRAWERYTRGDSDGARAGLEGLQSDPELRLVVRYNPRVRFEVLNLEALLHKADAMRAGHAGTARAAQLALDTFAGALQAAYEADSVDAVQHAAANIGLCLWLFWQHGLVDAARTLSASAVQRQAMRWLGLSEWICDRFGVGGGTAWNAIFLLRIARGSCGPDTPPSDRPARANDSMAAFRRQRPLSVADAVDALRPFHAPFAPAKGFVRWSAVAAFALEDHDAGHVRLGPLQLANLLLESAWYLTHEQGATAIACAAVERLAAQLPALRPAERAFFTVELRALPPELRDAAAEASRRRRKAA</sequence>
<dbReference type="AlphaFoldDB" id="Q0K143"/>